<evidence type="ECO:0000313" key="3">
    <source>
        <dbReference type="EMBL" id="KAF4627323.1"/>
    </source>
</evidence>
<dbReference type="Proteomes" id="UP000566819">
    <property type="component" value="Unassembled WGS sequence"/>
</dbReference>
<name>A0A8H4RD29_9HELO</name>
<feature type="chain" id="PRO_5034023267" evidence="2">
    <location>
        <begin position="22"/>
        <end position="128"/>
    </location>
</feature>
<proteinExistence type="predicted"/>
<keyword evidence="4" id="KW-1185">Reference proteome</keyword>
<keyword evidence="2" id="KW-0732">Signal</keyword>
<feature type="signal peptide" evidence="2">
    <location>
        <begin position="1"/>
        <end position="21"/>
    </location>
</feature>
<dbReference type="OrthoDB" id="194443at2759"/>
<organism evidence="3 4">
    <name type="scientific">Cudoniella acicularis</name>
    <dbReference type="NCBI Taxonomy" id="354080"/>
    <lineage>
        <taxon>Eukaryota</taxon>
        <taxon>Fungi</taxon>
        <taxon>Dikarya</taxon>
        <taxon>Ascomycota</taxon>
        <taxon>Pezizomycotina</taxon>
        <taxon>Leotiomycetes</taxon>
        <taxon>Helotiales</taxon>
        <taxon>Tricladiaceae</taxon>
        <taxon>Cudoniella</taxon>
    </lineage>
</organism>
<dbReference type="AlphaFoldDB" id="A0A8H4RD29"/>
<sequence>MTTHLTALNLFMVLFQCLLISDNWDPIQHPKFLDFSAVLSMNCKYGRLYALQMWKSDTILNSRSIQHQIEGHPVRRVLASTTVEGYIRRRTPKFAREIAAGEQESRIWPEQYTPQPKPPVGEEQEHRA</sequence>
<comment type="caution">
    <text evidence="3">The sequence shown here is derived from an EMBL/GenBank/DDBJ whole genome shotgun (WGS) entry which is preliminary data.</text>
</comment>
<evidence type="ECO:0000313" key="4">
    <source>
        <dbReference type="Proteomes" id="UP000566819"/>
    </source>
</evidence>
<feature type="region of interest" description="Disordered" evidence="1">
    <location>
        <begin position="100"/>
        <end position="128"/>
    </location>
</feature>
<protein>
    <submittedName>
        <fullName evidence="3">Uncharacterized protein</fullName>
    </submittedName>
</protein>
<dbReference type="EMBL" id="JAAMPI010000988">
    <property type="protein sequence ID" value="KAF4627323.1"/>
    <property type="molecule type" value="Genomic_DNA"/>
</dbReference>
<evidence type="ECO:0000256" key="2">
    <source>
        <dbReference type="SAM" id="SignalP"/>
    </source>
</evidence>
<evidence type="ECO:0000256" key="1">
    <source>
        <dbReference type="SAM" id="MobiDB-lite"/>
    </source>
</evidence>
<accession>A0A8H4RD29</accession>
<reference evidence="3 4" key="1">
    <citation type="submission" date="2020-03" db="EMBL/GenBank/DDBJ databases">
        <title>Draft Genome Sequence of Cudoniella acicularis.</title>
        <authorList>
            <person name="Buettner E."/>
            <person name="Kellner H."/>
        </authorList>
    </citation>
    <scope>NUCLEOTIDE SEQUENCE [LARGE SCALE GENOMIC DNA]</scope>
    <source>
        <strain evidence="3 4">DSM 108380</strain>
    </source>
</reference>
<gene>
    <name evidence="3" type="ORF">G7Y89_g10834</name>
</gene>